<feature type="compositionally biased region" description="Polar residues" evidence="1">
    <location>
        <begin position="132"/>
        <end position="148"/>
    </location>
</feature>
<feature type="compositionally biased region" description="Basic and acidic residues" evidence="1">
    <location>
        <begin position="47"/>
        <end position="66"/>
    </location>
</feature>
<evidence type="ECO:0000256" key="1">
    <source>
        <dbReference type="SAM" id="MobiDB-lite"/>
    </source>
</evidence>
<sequence>MLSKIPLVSEASKQKALPTLLGYLEKFGAPACHPLSTNIGTRSGWKPGEHKAEEAAQELRRDESGIRSKLSSTISNRSKKEMKSIEGTCSALGLPNTPGSPGMSSMHNNIQTTTPLEHAKLLRQTLTRKKTASNARSMHPQQLTSLSI</sequence>
<feature type="region of interest" description="Disordered" evidence="1">
    <location>
        <begin position="39"/>
        <end position="109"/>
    </location>
</feature>
<reference evidence="2" key="1">
    <citation type="submission" date="2020-06" db="EMBL/GenBank/DDBJ databases">
        <title>WGS assembly of Ceratodon purpureus strain R40.</title>
        <authorList>
            <person name="Carey S.B."/>
            <person name="Jenkins J."/>
            <person name="Shu S."/>
            <person name="Lovell J.T."/>
            <person name="Sreedasyam A."/>
            <person name="Maumus F."/>
            <person name="Tiley G.P."/>
            <person name="Fernandez-Pozo N."/>
            <person name="Barry K."/>
            <person name="Chen C."/>
            <person name="Wang M."/>
            <person name="Lipzen A."/>
            <person name="Daum C."/>
            <person name="Saski C.A."/>
            <person name="Payton A.C."/>
            <person name="Mcbreen J.C."/>
            <person name="Conrad R.E."/>
            <person name="Kollar L.M."/>
            <person name="Olsson S."/>
            <person name="Huttunen S."/>
            <person name="Landis J.B."/>
            <person name="Wickett N.J."/>
            <person name="Johnson M.G."/>
            <person name="Rensing S.A."/>
            <person name="Grimwood J."/>
            <person name="Schmutz J."/>
            <person name="Mcdaniel S.F."/>
        </authorList>
    </citation>
    <scope>NUCLEOTIDE SEQUENCE</scope>
    <source>
        <strain evidence="2">R40</strain>
    </source>
</reference>
<protein>
    <submittedName>
        <fullName evidence="2">Uncharacterized protein</fullName>
    </submittedName>
</protein>
<organism evidence="2 3">
    <name type="scientific">Ceratodon purpureus</name>
    <name type="common">Fire moss</name>
    <name type="synonym">Dicranum purpureum</name>
    <dbReference type="NCBI Taxonomy" id="3225"/>
    <lineage>
        <taxon>Eukaryota</taxon>
        <taxon>Viridiplantae</taxon>
        <taxon>Streptophyta</taxon>
        <taxon>Embryophyta</taxon>
        <taxon>Bryophyta</taxon>
        <taxon>Bryophytina</taxon>
        <taxon>Bryopsida</taxon>
        <taxon>Dicranidae</taxon>
        <taxon>Pseudoditrichales</taxon>
        <taxon>Ditrichaceae</taxon>
        <taxon>Ceratodon</taxon>
    </lineage>
</organism>
<proteinExistence type="predicted"/>
<evidence type="ECO:0000313" key="2">
    <source>
        <dbReference type="EMBL" id="KAG0587400.1"/>
    </source>
</evidence>
<feature type="compositionally biased region" description="Polar residues" evidence="1">
    <location>
        <begin position="97"/>
        <end position="109"/>
    </location>
</feature>
<dbReference type="EMBL" id="CM026422">
    <property type="protein sequence ID" value="KAG0587400.1"/>
    <property type="molecule type" value="Genomic_DNA"/>
</dbReference>
<accession>A0A8T0IUI5</accession>
<dbReference type="AlphaFoldDB" id="A0A8T0IUI5"/>
<dbReference type="Proteomes" id="UP000822688">
    <property type="component" value="Chromosome 2"/>
</dbReference>
<keyword evidence="3" id="KW-1185">Reference proteome</keyword>
<feature type="region of interest" description="Disordered" evidence="1">
    <location>
        <begin position="127"/>
        <end position="148"/>
    </location>
</feature>
<comment type="caution">
    <text evidence="2">The sequence shown here is derived from an EMBL/GenBank/DDBJ whole genome shotgun (WGS) entry which is preliminary data.</text>
</comment>
<gene>
    <name evidence="2" type="ORF">KC19_2G161800</name>
</gene>
<evidence type="ECO:0000313" key="3">
    <source>
        <dbReference type="Proteomes" id="UP000822688"/>
    </source>
</evidence>
<name>A0A8T0IUI5_CERPU</name>